<evidence type="ECO:0000313" key="1">
    <source>
        <dbReference type="EMBL" id="PNT35041.1"/>
    </source>
</evidence>
<dbReference type="InParanoid" id="A0A2K2ABY4"/>
<dbReference type="Proteomes" id="UP000006729">
    <property type="component" value="Chromosome 5"/>
</dbReference>
<dbReference type="AlphaFoldDB" id="A0A2K2ABY4"/>
<protein>
    <submittedName>
        <fullName evidence="1">Uncharacterized protein</fullName>
    </submittedName>
</protein>
<gene>
    <name evidence="1" type="ORF">POPTR_005G052500</name>
</gene>
<organism evidence="1 2">
    <name type="scientific">Populus trichocarpa</name>
    <name type="common">Western balsam poplar</name>
    <name type="synonym">Populus balsamifera subsp. trichocarpa</name>
    <dbReference type="NCBI Taxonomy" id="3694"/>
    <lineage>
        <taxon>Eukaryota</taxon>
        <taxon>Viridiplantae</taxon>
        <taxon>Streptophyta</taxon>
        <taxon>Embryophyta</taxon>
        <taxon>Tracheophyta</taxon>
        <taxon>Spermatophyta</taxon>
        <taxon>Magnoliopsida</taxon>
        <taxon>eudicotyledons</taxon>
        <taxon>Gunneridae</taxon>
        <taxon>Pentapetalae</taxon>
        <taxon>rosids</taxon>
        <taxon>fabids</taxon>
        <taxon>Malpighiales</taxon>
        <taxon>Salicaceae</taxon>
        <taxon>Saliceae</taxon>
        <taxon>Populus</taxon>
    </lineage>
</organism>
<accession>A0A2K2ABY4</accession>
<dbReference type="EMBL" id="CM009294">
    <property type="protein sequence ID" value="PNT35041.1"/>
    <property type="molecule type" value="Genomic_DNA"/>
</dbReference>
<reference evidence="1 2" key="1">
    <citation type="journal article" date="2006" name="Science">
        <title>The genome of black cottonwood, Populus trichocarpa (Torr. &amp; Gray).</title>
        <authorList>
            <person name="Tuskan G.A."/>
            <person name="Difazio S."/>
            <person name="Jansson S."/>
            <person name="Bohlmann J."/>
            <person name="Grigoriev I."/>
            <person name="Hellsten U."/>
            <person name="Putnam N."/>
            <person name="Ralph S."/>
            <person name="Rombauts S."/>
            <person name="Salamov A."/>
            <person name="Schein J."/>
            <person name="Sterck L."/>
            <person name="Aerts A."/>
            <person name="Bhalerao R.R."/>
            <person name="Bhalerao R.P."/>
            <person name="Blaudez D."/>
            <person name="Boerjan W."/>
            <person name="Brun A."/>
            <person name="Brunner A."/>
            <person name="Busov V."/>
            <person name="Campbell M."/>
            <person name="Carlson J."/>
            <person name="Chalot M."/>
            <person name="Chapman J."/>
            <person name="Chen G.L."/>
            <person name="Cooper D."/>
            <person name="Coutinho P.M."/>
            <person name="Couturier J."/>
            <person name="Covert S."/>
            <person name="Cronk Q."/>
            <person name="Cunningham R."/>
            <person name="Davis J."/>
            <person name="Degroeve S."/>
            <person name="Dejardin A."/>
            <person name="Depamphilis C."/>
            <person name="Detter J."/>
            <person name="Dirks B."/>
            <person name="Dubchak I."/>
            <person name="Duplessis S."/>
            <person name="Ehlting J."/>
            <person name="Ellis B."/>
            <person name="Gendler K."/>
            <person name="Goodstein D."/>
            <person name="Gribskov M."/>
            <person name="Grimwood J."/>
            <person name="Groover A."/>
            <person name="Gunter L."/>
            <person name="Hamberger B."/>
            <person name="Heinze B."/>
            <person name="Helariutta Y."/>
            <person name="Henrissat B."/>
            <person name="Holligan D."/>
            <person name="Holt R."/>
            <person name="Huang W."/>
            <person name="Islam-Faridi N."/>
            <person name="Jones S."/>
            <person name="Jones-Rhoades M."/>
            <person name="Jorgensen R."/>
            <person name="Joshi C."/>
            <person name="Kangasjarvi J."/>
            <person name="Karlsson J."/>
            <person name="Kelleher C."/>
            <person name="Kirkpatrick R."/>
            <person name="Kirst M."/>
            <person name="Kohler A."/>
            <person name="Kalluri U."/>
            <person name="Larimer F."/>
            <person name="Leebens-Mack J."/>
            <person name="Leple J.C."/>
            <person name="Locascio P."/>
            <person name="Lou Y."/>
            <person name="Lucas S."/>
            <person name="Martin F."/>
            <person name="Montanini B."/>
            <person name="Napoli C."/>
            <person name="Nelson D.R."/>
            <person name="Nelson C."/>
            <person name="Nieminen K."/>
            <person name="Nilsson O."/>
            <person name="Pereda V."/>
            <person name="Peter G."/>
            <person name="Philippe R."/>
            <person name="Pilate G."/>
            <person name="Poliakov A."/>
            <person name="Razumovskaya J."/>
            <person name="Richardson P."/>
            <person name="Rinaldi C."/>
            <person name="Ritland K."/>
            <person name="Rouze P."/>
            <person name="Ryaboy D."/>
            <person name="Schmutz J."/>
            <person name="Schrader J."/>
            <person name="Segerman B."/>
            <person name="Shin H."/>
            <person name="Siddiqui A."/>
            <person name="Sterky F."/>
            <person name="Terry A."/>
            <person name="Tsai C.J."/>
            <person name="Uberbacher E."/>
            <person name="Unneberg P."/>
            <person name="Vahala J."/>
            <person name="Wall K."/>
            <person name="Wessler S."/>
            <person name="Yang G."/>
            <person name="Yin T."/>
            <person name="Douglas C."/>
            <person name="Marra M."/>
            <person name="Sandberg G."/>
            <person name="Van de Peer Y."/>
            <person name="Rokhsar D."/>
        </authorList>
    </citation>
    <scope>NUCLEOTIDE SEQUENCE [LARGE SCALE GENOMIC DNA]</scope>
    <source>
        <strain evidence="2">cv. Nisqually</strain>
    </source>
</reference>
<name>A0A2K2ABY4_POPTR</name>
<evidence type="ECO:0000313" key="2">
    <source>
        <dbReference type="Proteomes" id="UP000006729"/>
    </source>
</evidence>
<proteinExistence type="predicted"/>
<sequence length="77" mass="9427">MASNVWNYIPQAQKWKAIVTKNLKNRINFFQFFLSINRTEINFFPLLKIHFESYFHLKSPLKYHKNLPKTTYQFQNT</sequence>
<keyword evidence="2" id="KW-1185">Reference proteome</keyword>